<evidence type="ECO:0000313" key="2">
    <source>
        <dbReference type="EMBL" id="RKT54114.1"/>
    </source>
</evidence>
<evidence type="ECO:0000313" key="3">
    <source>
        <dbReference type="Proteomes" id="UP000282084"/>
    </source>
</evidence>
<proteinExistence type="predicted"/>
<dbReference type="InterPro" id="IPR011990">
    <property type="entry name" value="TPR-like_helical_dom_sf"/>
</dbReference>
<dbReference type="SUPFAM" id="SSF48452">
    <property type="entry name" value="TPR-like"/>
    <property type="match status" value="1"/>
</dbReference>
<dbReference type="EMBL" id="RBXO01000001">
    <property type="protein sequence ID" value="RKT54114.1"/>
    <property type="molecule type" value="Genomic_DNA"/>
</dbReference>
<keyword evidence="3" id="KW-1185">Reference proteome</keyword>
<feature type="region of interest" description="Disordered" evidence="1">
    <location>
        <begin position="22"/>
        <end position="81"/>
    </location>
</feature>
<evidence type="ECO:0000256" key="1">
    <source>
        <dbReference type="SAM" id="MobiDB-lite"/>
    </source>
</evidence>
<protein>
    <recommendedName>
        <fullName evidence="4">Tetratricopeptide repeat protein</fullName>
    </recommendedName>
</protein>
<feature type="compositionally biased region" description="Low complexity" evidence="1">
    <location>
        <begin position="265"/>
        <end position="275"/>
    </location>
</feature>
<evidence type="ECO:0008006" key="4">
    <source>
        <dbReference type="Google" id="ProtNLM"/>
    </source>
</evidence>
<dbReference type="Gene3D" id="1.25.40.10">
    <property type="entry name" value="Tetratricopeptide repeat domain"/>
    <property type="match status" value="1"/>
</dbReference>
<comment type="caution">
    <text evidence="2">The sequence shown here is derived from an EMBL/GenBank/DDBJ whole genome shotgun (WGS) entry which is preliminary data.</text>
</comment>
<dbReference type="Proteomes" id="UP000282084">
    <property type="component" value="Unassembled WGS sequence"/>
</dbReference>
<gene>
    <name evidence="2" type="ORF">C8E97_2715</name>
</gene>
<organism evidence="2 3">
    <name type="scientific">Saccharothrix australiensis</name>
    <dbReference type="NCBI Taxonomy" id="2072"/>
    <lineage>
        <taxon>Bacteria</taxon>
        <taxon>Bacillati</taxon>
        <taxon>Actinomycetota</taxon>
        <taxon>Actinomycetes</taxon>
        <taxon>Pseudonocardiales</taxon>
        <taxon>Pseudonocardiaceae</taxon>
        <taxon>Saccharothrix</taxon>
    </lineage>
</organism>
<reference evidence="2 3" key="1">
    <citation type="submission" date="2018-10" db="EMBL/GenBank/DDBJ databases">
        <title>Sequencing the genomes of 1000 actinobacteria strains.</title>
        <authorList>
            <person name="Klenk H.-P."/>
        </authorList>
    </citation>
    <scope>NUCLEOTIDE SEQUENCE [LARGE SCALE GENOMIC DNA]</scope>
    <source>
        <strain evidence="2 3">DSM 43800</strain>
    </source>
</reference>
<dbReference type="AlphaFoldDB" id="A0A495VY31"/>
<name>A0A495VY31_9PSEU</name>
<sequence>MSSGLAVRRGLWGPAAVAAAAPRAVRRAAARRPGHRVGRRHDRARHRRDAAGALDLPEPAGEPCHRGVPAGDAGRGDAGGATGRSRVHFTLREHGHALVDFRAALETDRNRLVPGPDGREVPAYTAVGWRRWGIAEVHLATGRIDAALAAATRSVETIVRDPRQRRELLHVTTVLARTLIAASRHDEAQAALRDATARADPELDRFFLARFEEVLAEGADALGEHRRAADHRRAAADLHRWDGRHAVAAALTPAGPRRRRRRGCVPRSAARLGRGPPRRRGRALITPVSSQRIGAAHRESRLPPRQRCPRDIALRRRRRGRHPRRPSGVGGGDRRGVDPRAAGAGAQDHPPRGGGRCLAT</sequence>
<feature type="compositionally biased region" description="Basic residues" evidence="1">
    <location>
        <begin position="24"/>
        <end position="48"/>
    </location>
</feature>
<feature type="region of interest" description="Disordered" evidence="1">
    <location>
        <begin position="253"/>
        <end position="360"/>
    </location>
</feature>
<feature type="compositionally biased region" description="Basic and acidic residues" evidence="1">
    <location>
        <begin position="296"/>
        <end position="314"/>
    </location>
</feature>
<feature type="compositionally biased region" description="Basic residues" evidence="1">
    <location>
        <begin position="315"/>
        <end position="325"/>
    </location>
</feature>
<accession>A0A495VY31</accession>